<dbReference type="AlphaFoldDB" id="A0A4R4K4F7"/>
<name>A0A4R4K4F7_9BACT</name>
<keyword evidence="1" id="KW-1133">Transmembrane helix</keyword>
<keyword evidence="1" id="KW-0472">Membrane</keyword>
<comment type="caution">
    <text evidence="2">The sequence shown here is derived from an EMBL/GenBank/DDBJ whole genome shotgun (WGS) entry which is preliminary data.</text>
</comment>
<evidence type="ECO:0000313" key="3">
    <source>
        <dbReference type="Proteomes" id="UP000295706"/>
    </source>
</evidence>
<reference evidence="2 3" key="1">
    <citation type="submission" date="2019-02" db="EMBL/GenBank/DDBJ databases">
        <title>Arundinibacter roseus gen. nov., sp. nov., a new member of the family Cytophagaceae.</title>
        <authorList>
            <person name="Szuroczki S."/>
            <person name="Khayer B."/>
            <person name="Sproer C."/>
            <person name="Toumi M."/>
            <person name="Szabo A."/>
            <person name="Felfoldi T."/>
            <person name="Schumann P."/>
            <person name="Toth E."/>
        </authorList>
    </citation>
    <scope>NUCLEOTIDE SEQUENCE [LARGE SCALE GENOMIC DNA]</scope>
    <source>
        <strain evidence="2 3">DMA-k-7a</strain>
    </source>
</reference>
<dbReference type="RefSeq" id="WP_132120285.1">
    <property type="nucleotide sequence ID" value="NZ_SMJU01000012.1"/>
</dbReference>
<protein>
    <submittedName>
        <fullName evidence="2">Uncharacterized protein</fullName>
    </submittedName>
</protein>
<feature type="transmembrane region" description="Helical" evidence="1">
    <location>
        <begin position="20"/>
        <end position="51"/>
    </location>
</feature>
<keyword evidence="3" id="KW-1185">Reference proteome</keyword>
<sequence>MENTHTESSELSNGFYIAFYLLLLLVLGIFGDLLVFIVGLLAVSITFAAYFTSKYSADDHH</sequence>
<evidence type="ECO:0000313" key="2">
    <source>
        <dbReference type="EMBL" id="TDB62297.1"/>
    </source>
</evidence>
<gene>
    <name evidence="2" type="ORF">EZE20_18095</name>
</gene>
<dbReference type="Proteomes" id="UP000295706">
    <property type="component" value="Unassembled WGS sequence"/>
</dbReference>
<keyword evidence="1" id="KW-0812">Transmembrane</keyword>
<accession>A0A4R4K4F7</accession>
<evidence type="ECO:0000256" key="1">
    <source>
        <dbReference type="SAM" id="Phobius"/>
    </source>
</evidence>
<organism evidence="2 3">
    <name type="scientific">Arundinibacter roseus</name>
    <dbReference type="NCBI Taxonomy" id="2070510"/>
    <lineage>
        <taxon>Bacteria</taxon>
        <taxon>Pseudomonadati</taxon>
        <taxon>Bacteroidota</taxon>
        <taxon>Cytophagia</taxon>
        <taxon>Cytophagales</taxon>
        <taxon>Spirosomataceae</taxon>
        <taxon>Arundinibacter</taxon>
    </lineage>
</organism>
<proteinExistence type="predicted"/>
<dbReference type="EMBL" id="SMJU01000012">
    <property type="protein sequence ID" value="TDB62297.1"/>
    <property type="molecule type" value="Genomic_DNA"/>
</dbReference>